<gene>
    <name evidence="1" type="ORF">H6G83_28825</name>
</gene>
<sequence>MILLIPKQQLDSIFCQYITTRIVRSLPPHNSPKVYIFPPTVKLIPCQYQPGYGDRSHQTILRLYFVNLGYKVGDRIEYQCSIFRLNSFKLFSI</sequence>
<dbReference type="Proteomes" id="UP000661112">
    <property type="component" value="Unassembled WGS sequence"/>
</dbReference>
<protein>
    <submittedName>
        <fullName evidence="1">Uncharacterized protein</fullName>
    </submittedName>
</protein>
<proteinExistence type="predicted"/>
<evidence type="ECO:0000313" key="2">
    <source>
        <dbReference type="Proteomes" id="UP000661112"/>
    </source>
</evidence>
<evidence type="ECO:0000313" key="1">
    <source>
        <dbReference type="EMBL" id="MBD2504568.1"/>
    </source>
</evidence>
<comment type="caution">
    <text evidence="1">The sequence shown here is derived from an EMBL/GenBank/DDBJ whole genome shotgun (WGS) entry which is preliminary data.</text>
</comment>
<dbReference type="RefSeq" id="WP_190478494.1">
    <property type="nucleotide sequence ID" value="NZ_JACJSG010000054.1"/>
</dbReference>
<accession>A0ABR8DDJ4</accession>
<organism evidence="1 2">
    <name type="scientific">Anabaena azotica FACHB-119</name>
    <dbReference type="NCBI Taxonomy" id="947527"/>
    <lineage>
        <taxon>Bacteria</taxon>
        <taxon>Bacillati</taxon>
        <taxon>Cyanobacteriota</taxon>
        <taxon>Cyanophyceae</taxon>
        <taxon>Nostocales</taxon>
        <taxon>Nostocaceae</taxon>
        <taxon>Anabaena</taxon>
        <taxon>Anabaena azotica</taxon>
    </lineage>
</organism>
<dbReference type="EMBL" id="JACJSG010000054">
    <property type="protein sequence ID" value="MBD2504568.1"/>
    <property type="molecule type" value="Genomic_DNA"/>
</dbReference>
<name>A0ABR8DDJ4_9NOST</name>
<keyword evidence="2" id="KW-1185">Reference proteome</keyword>
<reference evidence="1 2" key="1">
    <citation type="journal article" date="2020" name="ISME J.">
        <title>Comparative genomics reveals insights into cyanobacterial evolution and habitat adaptation.</title>
        <authorList>
            <person name="Chen M.Y."/>
            <person name="Teng W.K."/>
            <person name="Zhao L."/>
            <person name="Hu C.X."/>
            <person name="Zhou Y.K."/>
            <person name="Han B.P."/>
            <person name="Song L.R."/>
            <person name="Shu W.S."/>
        </authorList>
    </citation>
    <scope>NUCLEOTIDE SEQUENCE [LARGE SCALE GENOMIC DNA]</scope>
    <source>
        <strain evidence="1 2">FACHB-119</strain>
    </source>
</reference>